<accession>A0A382T0Z9</accession>
<evidence type="ECO:0000313" key="1">
    <source>
        <dbReference type="EMBL" id="SVD15482.1"/>
    </source>
</evidence>
<gene>
    <name evidence="1" type="ORF">METZ01_LOCUS368336</name>
</gene>
<dbReference type="EMBL" id="UINC01132893">
    <property type="protein sequence ID" value="SVD15482.1"/>
    <property type="molecule type" value="Genomic_DNA"/>
</dbReference>
<protein>
    <submittedName>
        <fullName evidence="1">Uncharacterized protein</fullName>
    </submittedName>
</protein>
<reference evidence="1" key="1">
    <citation type="submission" date="2018-05" db="EMBL/GenBank/DDBJ databases">
        <authorList>
            <person name="Lanie J.A."/>
            <person name="Ng W.-L."/>
            <person name="Kazmierczak K.M."/>
            <person name="Andrzejewski T.M."/>
            <person name="Davidsen T.M."/>
            <person name="Wayne K.J."/>
            <person name="Tettelin H."/>
            <person name="Glass J.I."/>
            <person name="Rusch D."/>
            <person name="Podicherti R."/>
            <person name="Tsui H.-C.T."/>
            <person name="Winkler M.E."/>
        </authorList>
    </citation>
    <scope>NUCLEOTIDE SEQUENCE</scope>
</reference>
<dbReference type="AlphaFoldDB" id="A0A382T0Z9"/>
<organism evidence="1">
    <name type="scientific">marine metagenome</name>
    <dbReference type="NCBI Taxonomy" id="408172"/>
    <lineage>
        <taxon>unclassified sequences</taxon>
        <taxon>metagenomes</taxon>
        <taxon>ecological metagenomes</taxon>
    </lineage>
</organism>
<name>A0A382T0Z9_9ZZZZ</name>
<proteinExistence type="predicted"/>
<sequence>MGQGLVDFMLDDLSLDEIAETFEMKVDTKFYSYEEDKENLVKDWKIKFPKWDIWIRRAYKEIWSGDINYEEIRFSGDGEDFNEWLKIKWYEAYRDIDWDE</sequence>